<keyword evidence="2" id="KW-1185">Reference proteome</keyword>
<comment type="caution">
    <text evidence="1">The sequence shown here is derived from an EMBL/GenBank/DDBJ whole genome shotgun (WGS) entry which is preliminary data.</text>
</comment>
<accession>A0A6S7IQX5</accession>
<reference evidence="1" key="1">
    <citation type="submission" date="2020-04" db="EMBL/GenBank/DDBJ databases">
        <authorList>
            <person name="Alioto T."/>
            <person name="Alioto T."/>
            <person name="Gomez Garrido J."/>
        </authorList>
    </citation>
    <scope>NUCLEOTIDE SEQUENCE</scope>
    <source>
        <strain evidence="1">A484AB</strain>
    </source>
</reference>
<dbReference type="AlphaFoldDB" id="A0A6S7IQX5"/>
<organism evidence="1 2">
    <name type="scientific">Paramuricea clavata</name>
    <name type="common">Red gorgonian</name>
    <name type="synonym">Violescent sea-whip</name>
    <dbReference type="NCBI Taxonomy" id="317549"/>
    <lineage>
        <taxon>Eukaryota</taxon>
        <taxon>Metazoa</taxon>
        <taxon>Cnidaria</taxon>
        <taxon>Anthozoa</taxon>
        <taxon>Octocorallia</taxon>
        <taxon>Malacalcyonacea</taxon>
        <taxon>Plexauridae</taxon>
        <taxon>Paramuricea</taxon>
    </lineage>
</organism>
<dbReference type="Proteomes" id="UP001152795">
    <property type="component" value="Unassembled WGS sequence"/>
</dbReference>
<proteinExistence type="predicted"/>
<dbReference type="OrthoDB" id="10037933at2759"/>
<name>A0A6S7IQX5_PARCT</name>
<sequence length="163" mass="18850">MAGVQALKDNLQQQRDGYDVFFEQISEKAAVLSMVKEPTIPRPHKVPRRLHDGDAEQHHFESEKSMFRAQYFEAIDACLSELNRRFDEKSYEPLRQIEDAFLNAANREPFEFNDTLRKTYSNRIDFDQVTAELKLLPSLMRQCLPDVKRATSLDTVISVANNG</sequence>
<evidence type="ECO:0000313" key="1">
    <source>
        <dbReference type="EMBL" id="CAB4021664.1"/>
    </source>
</evidence>
<protein>
    <submittedName>
        <fullName evidence="1">Uncharacterized protein</fullName>
    </submittedName>
</protein>
<dbReference type="EMBL" id="CACRXK020011555">
    <property type="protein sequence ID" value="CAB4021664.1"/>
    <property type="molecule type" value="Genomic_DNA"/>
</dbReference>
<evidence type="ECO:0000313" key="2">
    <source>
        <dbReference type="Proteomes" id="UP001152795"/>
    </source>
</evidence>
<gene>
    <name evidence="1" type="ORF">PACLA_8A085599</name>
</gene>